<dbReference type="EMBL" id="ML179662">
    <property type="protein sequence ID" value="THU83451.1"/>
    <property type="molecule type" value="Genomic_DNA"/>
</dbReference>
<sequence length="76" mass="8502">MEADGLLPDLPASPKLDNSDREREHVKAKKETRGRFNGPSPERSGRERVGMSSVAPSDPVHLEAKPQWIPIKSEVW</sequence>
<evidence type="ECO:0000313" key="2">
    <source>
        <dbReference type="EMBL" id="THU83451.1"/>
    </source>
</evidence>
<name>A0A4S8L4Y2_DENBC</name>
<dbReference type="AlphaFoldDB" id="A0A4S8L4Y2"/>
<gene>
    <name evidence="2" type="ORF">K435DRAFT_871277</name>
</gene>
<proteinExistence type="predicted"/>
<keyword evidence="3" id="KW-1185">Reference proteome</keyword>
<evidence type="ECO:0000313" key="3">
    <source>
        <dbReference type="Proteomes" id="UP000297245"/>
    </source>
</evidence>
<evidence type="ECO:0000256" key="1">
    <source>
        <dbReference type="SAM" id="MobiDB-lite"/>
    </source>
</evidence>
<reference evidence="2 3" key="1">
    <citation type="journal article" date="2019" name="Nat. Ecol. Evol.">
        <title>Megaphylogeny resolves global patterns of mushroom evolution.</title>
        <authorList>
            <person name="Varga T."/>
            <person name="Krizsan K."/>
            <person name="Foldi C."/>
            <person name="Dima B."/>
            <person name="Sanchez-Garcia M."/>
            <person name="Sanchez-Ramirez S."/>
            <person name="Szollosi G.J."/>
            <person name="Szarkandi J.G."/>
            <person name="Papp V."/>
            <person name="Albert L."/>
            <person name="Andreopoulos W."/>
            <person name="Angelini C."/>
            <person name="Antonin V."/>
            <person name="Barry K.W."/>
            <person name="Bougher N.L."/>
            <person name="Buchanan P."/>
            <person name="Buyck B."/>
            <person name="Bense V."/>
            <person name="Catcheside P."/>
            <person name="Chovatia M."/>
            <person name="Cooper J."/>
            <person name="Damon W."/>
            <person name="Desjardin D."/>
            <person name="Finy P."/>
            <person name="Geml J."/>
            <person name="Haridas S."/>
            <person name="Hughes K."/>
            <person name="Justo A."/>
            <person name="Karasinski D."/>
            <person name="Kautmanova I."/>
            <person name="Kiss B."/>
            <person name="Kocsube S."/>
            <person name="Kotiranta H."/>
            <person name="LaButti K.M."/>
            <person name="Lechner B.E."/>
            <person name="Liimatainen K."/>
            <person name="Lipzen A."/>
            <person name="Lukacs Z."/>
            <person name="Mihaltcheva S."/>
            <person name="Morgado L.N."/>
            <person name="Niskanen T."/>
            <person name="Noordeloos M.E."/>
            <person name="Ohm R.A."/>
            <person name="Ortiz-Santana B."/>
            <person name="Ovrebo C."/>
            <person name="Racz N."/>
            <person name="Riley R."/>
            <person name="Savchenko A."/>
            <person name="Shiryaev A."/>
            <person name="Soop K."/>
            <person name="Spirin V."/>
            <person name="Szebenyi C."/>
            <person name="Tomsovsky M."/>
            <person name="Tulloss R.E."/>
            <person name="Uehling J."/>
            <person name="Grigoriev I.V."/>
            <person name="Vagvolgyi C."/>
            <person name="Papp T."/>
            <person name="Martin F.M."/>
            <person name="Miettinen O."/>
            <person name="Hibbett D.S."/>
            <person name="Nagy L.G."/>
        </authorList>
    </citation>
    <scope>NUCLEOTIDE SEQUENCE [LARGE SCALE GENOMIC DNA]</scope>
    <source>
        <strain evidence="2 3">CBS 962.96</strain>
    </source>
</reference>
<feature type="region of interest" description="Disordered" evidence="1">
    <location>
        <begin position="1"/>
        <end position="62"/>
    </location>
</feature>
<feature type="compositionally biased region" description="Basic and acidic residues" evidence="1">
    <location>
        <begin position="17"/>
        <end position="34"/>
    </location>
</feature>
<dbReference type="Proteomes" id="UP000297245">
    <property type="component" value="Unassembled WGS sequence"/>
</dbReference>
<organism evidence="2 3">
    <name type="scientific">Dendrothele bispora (strain CBS 962.96)</name>
    <dbReference type="NCBI Taxonomy" id="1314807"/>
    <lineage>
        <taxon>Eukaryota</taxon>
        <taxon>Fungi</taxon>
        <taxon>Dikarya</taxon>
        <taxon>Basidiomycota</taxon>
        <taxon>Agaricomycotina</taxon>
        <taxon>Agaricomycetes</taxon>
        <taxon>Agaricomycetidae</taxon>
        <taxon>Agaricales</taxon>
        <taxon>Agaricales incertae sedis</taxon>
        <taxon>Dendrothele</taxon>
    </lineage>
</organism>
<protein>
    <submittedName>
        <fullName evidence="2">Uncharacterized protein</fullName>
    </submittedName>
</protein>
<accession>A0A4S8L4Y2</accession>